<evidence type="ECO:0000313" key="1">
    <source>
        <dbReference type="EMBL" id="JAH14747.1"/>
    </source>
</evidence>
<organism evidence="1">
    <name type="scientific">Anguilla anguilla</name>
    <name type="common">European freshwater eel</name>
    <name type="synonym">Muraena anguilla</name>
    <dbReference type="NCBI Taxonomy" id="7936"/>
    <lineage>
        <taxon>Eukaryota</taxon>
        <taxon>Metazoa</taxon>
        <taxon>Chordata</taxon>
        <taxon>Craniata</taxon>
        <taxon>Vertebrata</taxon>
        <taxon>Euteleostomi</taxon>
        <taxon>Actinopterygii</taxon>
        <taxon>Neopterygii</taxon>
        <taxon>Teleostei</taxon>
        <taxon>Anguilliformes</taxon>
        <taxon>Anguillidae</taxon>
        <taxon>Anguilla</taxon>
    </lineage>
</organism>
<name>A0A0E9QE39_ANGAN</name>
<proteinExistence type="predicted"/>
<dbReference type="EMBL" id="GBXM01093830">
    <property type="protein sequence ID" value="JAH14747.1"/>
    <property type="molecule type" value="Transcribed_RNA"/>
</dbReference>
<accession>A0A0E9QE39</accession>
<sequence>MTVPFSYCSTHLIQKSLSRKSHLYMLGQPCCFAPWI</sequence>
<protein>
    <submittedName>
        <fullName evidence="1">Uncharacterized protein</fullName>
    </submittedName>
</protein>
<reference evidence="1" key="2">
    <citation type="journal article" date="2015" name="Fish Shellfish Immunol.">
        <title>Early steps in the European eel (Anguilla anguilla)-Vibrio vulnificus interaction in the gills: Role of the RtxA13 toxin.</title>
        <authorList>
            <person name="Callol A."/>
            <person name="Pajuelo D."/>
            <person name="Ebbesson L."/>
            <person name="Teles M."/>
            <person name="MacKenzie S."/>
            <person name="Amaro C."/>
        </authorList>
    </citation>
    <scope>NUCLEOTIDE SEQUENCE</scope>
</reference>
<reference evidence="1" key="1">
    <citation type="submission" date="2014-11" db="EMBL/GenBank/DDBJ databases">
        <authorList>
            <person name="Amaro Gonzalez C."/>
        </authorList>
    </citation>
    <scope>NUCLEOTIDE SEQUENCE</scope>
</reference>
<dbReference type="AlphaFoldDB" id="A0A0E9QE39"/>